<feature type="domain" description="PAS" evidence="7">
    <location>
        <begin position="45"/>
        <end position="90"/>
    </location>
</feature>
<dbReference type="PATRIC" id="fig|264251.5.peg.2609"/>
<dbReference type="Gene3D" id="3.30.450.20">
    <property type="entry name" value="PAS domain"/>
    <property type="match status" value="1"/>
</dbReference>
<dbReference type="InterPro" id="IPR005561">
    <property type="entry name" value="ANTAR"/>
</dbReference>
<evidence type="ECO:0000256" key="5">
    <source>
        <dbReference type="ARBA" id="ARBA00022777"/>
    </source>
</evidence>
<dbReference type="STRING" id="264251.FB00_12840"/>
<dbReference type="GO" id="GO:0003723">
    <property type="term" value="F:RNA binding"/>
    <property type="evidence" value="ECO:0007669"/>
    <property type="project" value="InterPro"/>
</dbReference>
<dbReference type="InterPro" id="IPR013655">
    <property type="entry name" value="PAS_fold_3"/>
</dbReference>
<evidence type="ECO:0000313" key="10">
    <source>
        <dbReference type="Proteomes" id="UP000035265"/>
    </source>
</evidence>
<dbReference type="PANTHER" id="PTHR43304:SF1">
    <property type="entry name" value="PAC DOMAIN-CONTAINING PROTEIN"/>
    <property type="match status" value="1"/>
</dbReference>
<dbReference type="AlphaFoldDB" id="A0A0H2KL63"/>
<dbReference type="GO" id="GO:0004673">
    <property type="term" value="F:protein histidine kinase activity"/>
    <property type="evidence" value="ECO:0007669"/>
    <property type="project" value="UniProtKB-EC"/>
</dbReference>
<dbReference type="Pfam" id="PF03861">
    <property type="entry name" value="ANTAR"/>
    <property type="match status" value="1"/>
</dbReference>
<feature type="domain" description="ANTAR" evidence="8">
    <location>
        <begin position="140"/>
        <end position="201"/>
    </location>
</feature>
<dbReference type="PROSITE" id="PS50112">
    <property type="entry name" value="PAS"/>
    <property type="match status" value="1"/>
</dbReference>
<evidence type="ECO:0000256" key="2">
    <source>
        <dbReference type="ARBA" id="ARBA00012438"/>
    </source>
</evidence>
<sequence length="229" mass="24614">MARDRLVDEAGTMSTDHDQKRARALPDDRRLGEYRYDLVREEWWWSPDMFALHGFAPGEVVPTTALALAHKHPDDLDRATRVLEAATTGGTPFSLPHRILCANGSERTVVATGQVRRDPATGAVVELSGWAADVTAYVGSRAAEEAGAQIRAAAQTRGTIEQAKGMIMLAVGVGADEAFALLRRTSNDRNVPVRTLAELVVRAGEDSPADARAAIVAVLRRPTPGARVA</sequence>
<dbReference type="InterPro" id="IPR000014">
    <property type="entry name" value="PAS"/>
</dbReference>
<accession>A0A0H2KL63</accession>
<keyword evidence="3" id="KW-0597">Phosphoprotein</keyword>
<dbReference type="InterPro" id="IPR052162">
    <property type="entry name" value="Sensor_kinase/Photoreceptor"/>
</dbReference>
<dbReference type="Gene3D" id="2.10.70.100">
    <property type="match status" value="1"/>
</dbReference>
<dbReference type="Pfam" id="PF08447">
    <property type="entry name" value="PAS_3"/>
    <property type="match status" value="1"/>
</dbReference>
<dbReference type="InterPro" id="IPR035965">
    <property type="entry name" value="PAS-like_dom_sf"/>
</dbReference>
<dbReference type="InterPro" id="IPR011006">
    <property type="entry name" value="CheY-like_superfamily"/>
</dbReference>
<name>A0A0H2KL63_9MICO</name>
<gene>
    <name evidence="9" type="ORF">FB00_12840</name>
</gene>
<dbReference type="Gene3D" id="1.10.10.10">
    <property type="entry name" value="Winged helix-like DNA-binding domain superfamily/Winged helix DNA-binding domain"/>
    <property type="match status" value="1"/>
</dbReference>
<dbReference type="SMART" id="SM01012">
    <property type="entry name" value="ANTAR"/>
    <property type="match status" value="1"/>
</dbReference>
<proteinExistence type="predicted"/>
<evidence type="ECO:0000313" key="9">
    <source>
        <dbReference type="EMBL" id="KLN34295.1"/>
    </source>
</evidence>
<keyword evidence="4" id="KW-0808">Transferase</keyword>
<evidence type="ECO:0000259" key="8">
    <source>
        <dbReference type="PROSITE" id="PS50921"/>
    </source>
</evidence>
<organism evidence="9 10">
    <name type="scientific">Cellulosimicrobium funkei</name>
    <dbReference type="NCBI Taxonomy" id="264251"/>
    <lineage>
        <taxon>Bacteria</taxon>
        <taxon>Bacillati</taxon>
        <taxon>Actinomycetota</taxon>
        <taxon>Actinomycetes</taxon>
        <taxon>Micrococcales</taxon>
        <taxon>Promicromonosporaceae</taxon>
        <taxon>Cellulosimicrobium</taxon>
    </lineage>
</organism>
<dbReference type="CDD" id="cd00130">
    <property type="entry name" value="PAS"/>
    <property type="match status" value="1"/>
</dbReference>
<dbReference type="SUPFAM" id="SSF52172">
    <property type="entry name" value="CheY-like"/>
    <property type="match status" value="1"/>
</dbReference>
<dbReference type="EC" id="2.7.13.3" evidence="2"/>
<comment type="catalytic activity">
    <reaction evidence="1">
        <text>ATP + protein L-histidine = ADP + protein N-phospho-L-histidine.</text>
        <dbReference type="EC" id="2.7.13.3"/>
    </reaction>
</comment>
<dbReference type="InterPro" id="IPR036388">
    <property type="entry name" value="WH-like_DNA-bd_sf"/>
</dbReference>
<dbReference type="PANTHER" id="PTHR43304">
    <property type="entry name" value="PHYTOCHROME-LIKE PROTEIN CPH1"/>
    <property type="match status" value="1"/>
</dbReference>
<dbReference type="SUPFAM" id="SSF55785">
    <property type="entry name" value="PYP-like sensor domain (PAS domain)"/>
    <property type="match status" value="1"/>
</dbReference>
<dbReference type="Proteomes" id="UP000035265">
    <property type="component" value="Unassembled WGS sequence"/>
</dbReference>
<comment type="caution">
    <text evidence="9">The sequence shown here is derived from an EMBL/GenBank/DDBJ whole genome shotgun (WGS) entry which is preliminary data.</text>
</comment>
<evidence type="ECO:0000256" key="1">
    <source>
        <dbReference type="ARBA" id="ARBA00000085"/>
    </source>
</evidence>
<dbReference type="PROSITE" id="PS50921">
    <property type="entry name" value="ANTAR"/>
    <property type="match status" value="1"/>
</dbReference>
<keyword evidence="10" id="KW-1185">Reference proteome</keyword>
<dbReference type="EMBL" id="JNBQ01000016">
    <property type="protein sequence ID" value="KLN34295.1"/>
    <property type="molecule type" value="Genomic_DNA"/>
</dbReference>
<evidence type="ECO:0000259" key="7">
    <source>
        <dbReference type="PROSITE" id="PS50112"/>
    </source>
</evidence>
<reference evidence="9 10" key="1">
    <citation type="submission" date="2014-05" db="EMBL/GenBank/DDBJ databases">
        <title>Cellulosimicrobium funkei U11 genome.</title>
        <authorList>
            <person name="Hu C."/>
            <person name="Gong Y."/>
            <person name="Wan W."/>
            <person name="Jiang M."/>
        </authorList>
    </citation>
    <scope>NUCLEOTIDE SEQUENCE [LARGE SCALE GENOMIC DNA]</scope>
    <source>
        <strain evidence="9 10">U11</strain>
    </source>
</reference>
<keyword evidence="5" id="KW-0418">Kinase</keyword>
<evidence type="ECO:0000256" key="4">
    <source>
        <dbReference type="ARBA" id="ARBA00022679"/>
    </source>
</evidence>
<feature type="region of interest" description="Disordered" evidence="6">
    <location>
        <begin position="1"/>
        <end position="21"/>
    </location>
</feature>
<protein>
    <recommendedName>
        <fullName evidence="2">histidine kinase</fullName>
        <ecNumber evidence="2">2.7.13.3</ecNumber>
    </recommendedName>
</protein>
<evidence type="ECO:0000256" key="3">
    <source>
        <dbReference type="ARBA" id="ARBA00022553"/>
    </source>
</evidence>
<evidence type="ECO:0000256" key="6">
    <source>
        <dbReference type="SAM" id="MobiDB-lite"/>
    </source>
</evidence>